<protein>
    <submittedName>
        <fullName evidence="2">Uncharacterized protein</fullName>
    </submittedName>
</protein>
<feature type="region of interest" description="Disordered" evidence="1">
    <location>
        <begin position="1"/>
        <end position="21"/>
    </location>
</feature>
<dbReference type="AlphaFoldDB" id="A0A1Q2KYP2"/>
<dbReference type="RefSeq" id="WP_077588799.1">
    <property type="nucleotide sequence ID" value="NZ_CP019640.1"/>
</dbReference>
<gene>
    <name evidence="2" type="ORF">B0X71_07315</name>
</gene>
<evidence type="ECO:0000256" key="1">
    <source>
        <dbReference type="SAM" id="MobiDB-lite"/>
    </source>
</evidence>
<feature type="region of interest" description="Disordered" evidence="1">
    <location>
        <begin position="50"/>
        <end position="88"/>
    </location>
</feature>
<evidence type="ECO:0000313" key="2">
    <source>
        <dbReference type="EMBL" id="AQQ52917.1"/>
    </source>
</evidence>
<reference evidence="2 3" key="1">
    <citation type="submission" date="2017-02" db="EMBL/GenBank/DDBJ databases">
        <title>The complete genomic sequence of a novel cold adapted crude oil-degrading bacterium Planococcus qaidamina Y42.</title>
        <authorList>
            <person name="Yang R."/>
        </authorList>
    </citation>
    <scope>NUCLEOTIDE SEQUENCE [LARGE SCALE GENOMIC DNA]</scope>
    <source>
        <strain evidence="2 3">Y42</strain>
    </source>
</reference>
<sequence>MEQSAREIAGDQPGKQEFQDIGDQSGQHCFALITYGKADVVGYLNKQLPAGRSAGKAEGNNKSKVGNYGERSNQNSRRCLCGRGSLYE</sequence>
<name>A0A1Q2KYP2_9BACL</name>
<dbReference type="EMBL" id="CP019640">
    <property type="protein sequence ID" value="AQQ52917.1"/>
    <property type="molecule type" value="Genomic_DNA"/>
</dbReference>
<accession>A0A1Q2KYP2</accession>
<dbReference type="Proteomes" id="UP000188184">
    <property type="component" value="Chromosome"/>
</dbReference>
<keyword evidence="3" id="KW-1185">Reference proteome</keyword>
<organism evidence="2 3">
    <name type="scientific">Planococcus lenghuensis</name>
    <dbReference type="NCBI Taxonomy" id="2213202"/>
    <lineage>
        <taxon>Bacteria</taxon>
        <taxon>Bacillati</taxon>
        <taxon>Bacillota</taxon>
        <taxon>Bacilli</taxon>
        <taxon>Bacillales</taxon>
        <taxon>Caryophanaceae</taxon>
        <taxon>Planococcus</taxon>
    </lineage>
</organism>
<evidence type="ECO:0000313" key="3">
    <source>
        <dbReference type="Proteomes" id="UP000188184"/>
    </source>
</evidence>
<proteinExistence type="predicted"/>
<feature type="compositionally biased region" description="Polar residues" evidence="1">
    <location>
        <begin position="60"/>
        <end position="77"/>
    </location>
</feature>
<dbReference type="KEGG" id="pmar:B0X71_07315"/>